<organism evidence="2 3">
    <name type="scientific">Amycolatopsis tucumanensis</name>
    <dbReference type="NCBI Taxonomy" id="401106"/>
    <lineage>
        <taxon>Bacteria</taxon>
        <taxon>Bacillati</taxon>
        <taxon>Actinomycetota</taxon>
        <taxon>Actinomycetes</taxon>
        <taxon>Pseudonocardiales</taxon>
        <taxon>Pseudonocardiaceae</taxon>
        <taxon>Amycolatopsis</taxon>
    </lineage>
</organism>
<dbReference type="EMBL" id="BAABCM010000001">
    <property type="protein sequence ID" value="GAA3797307.1"/>
    <property type="molecule type" value="Genomic_DNA"/>
</dbReference>
<keyword evidence="3" id="KW-1185">Reference proteome</keyword>
<evidence type="ECO:0000313" key="3">
    <source>
        <dbReference type="Proteomes" id="UP001501624"/>
    </source>
</evidence>
<dbReference type="InterPro" id="IPR023393">
    <property type="entry name" value="START-like_dom_sf"/>
</dbReference>
<dbReference type="RefSeq" id="WP_020418024.1">
    <property type="nucleotide sequence ID" value="NZ_BAABCM010000001.1"/>
</dbReference>
<sequence>MDRTWLGLGGLAAAAAAAAPVVRKRLARRGGTEAGRWLTVTIGESPLSVGNSDELRRTLADFGDTVEFRLTAAPGERGTEVALRPVDPGPGGALARLSGADPRQDIRRALRDLKSRLETGEVIRPDPPTTGKPTPGGAIMRFATRRAGGEGRL</sequence>
<gene>
    <name evidence="2" type="ORF">GCM10022380_13140</name>
</gene>
<accession>A0ABP7HMY3</accession>
<dbReference type="Proteomes" id="UP001501624">
    <property type="component" value="Unassembled WGS sequence"/>
</dbReference>
<evidence type="ECO:0000313" key="2">
    <source>
        <dbReference type="EMBL" id="GAA3797307.1"/>
    </source>
</evidence>
<evidence type="ECO:0000256" key="1">
    <source>
        <dbReference type="SAM" id="MobiDB-lite"/>
    </source>
</evidence>
<comment type="caution">
    <text evidence="2">The sequence shown here is derived from an EMBL/GenBank/DDBJ whole genome shotgun (WGS) entry which is preliminary data.</text>
</comment>
<protein>
    <submittedName>
        <fullName evidence="2">Uncharacterized protein</fullName>
    </submittedName>
</protein>
<feature type="region of interest" description="Disordered" evidence="1">
    <location>
        <begin position="121"/>
        <end position="153"/>
    </location>
</feature>
<name>A0ABP7HMY3_9PSEU</name>
<proteinExistence type="predicted"/>
<reference evidence="3" key="1">
    <citation type="journal article" date="2019" name="Int. J. Syst. Evol. Microbiol.">
        <title>The Global Catalogue of Microorganisms (GCM) 10K type strain sequencing project: providing services to taxonomists for standard genome sequencing and annotation.</title>
        <authorList>
            <consortium name="The Broad Institute Genomics Platform"/>
            <consortium name="The Broad Institute Genome Sequencing Center for Infectious Disease"/>
            <person name="Wu L."/>
            <person name="Ma J."/>
        </authorList>
    </citation>
    <scope>NUCLEOTIDE SEQUENCE [LARGE SCALE GENOMIC DNA]</scope>
    <source>
        <strain evidence="3">JCM 17017</strain>
    </source>
</reference>
<dbReference type="Gene3D" id="3.30.530.20">
    <property type="match status" value="1"/>
</dbReference>